<keyword evidence="4" id="KW-1185">Reference proteome</keyword>
<evidence type="ECO:0000256" key="1">
    <source>
        <dbReference type="SAM" id="Phobius"/>
    </source>
</evidence>
<dbReference type="EMBL" id="FSQW01000001">
    <property type="protein sequence ID" value="SIN68091.1"/>
    <property type="molecule type" value="Genomic_DNA"/>
</dbReference>
<dbReference type="STRING" id="1123272.SAMN02745824_1783"/>
<sequence length="201" mass="20999">MMLPATANAAVTIFTDETAFDAAAGPTMLEDFNAFVAETRFDLAPLVIGDQTFSQVGSSNNPSQNYVGPFGTGFDVNGTPSVSGRISDGGSIFITFANAITSWGATFNEINDGVARSTLFVAGEEIAPADGFFGFVSDTAFTSLEIRALAGRDDGFAFDDVKFGAAAVPEPATWAFMILGFGAIGGAMRRQRKANVKVSFA</sequence>
<reference evidence="4" key="1">
    <citation type="submission" date="2016-11" db="EMBL/GenBank/DDBJ databases">
        <authorList>
            <person name="Varghese N."/>
            <person name="Submissions S."/>
        </authorList>
    </citation>
    <scope>NUCLEOTIDE SEQUENCE [LARGE SCALE GENOMIC DNA]</scope>
    <source>
        <strain evidence="4">DSM 22363</strain>
    </source>
</reference>
<evidence type="ECO:0000313" key="4">
    <source>
        <dbReference type="Proteomes" id="UP000185192"/>
    </source>
</evidence>
<name>A0A1N6DBB9_9SPHN</name>
<dbReference type="NCBIfam" id="TIGR02595">
    <property type="entry name" value="PEP_CTERM"/>
    <property type="match status" value="1"/>
</dbReference>
<gene>
    <name evidence="3" type="ORF">SAMN02745824_1783</name>
</gene>
<proteinExistence type="predicted"/>
<evidence type="ECO:0000313" key="3">
    <source>
        <dbReference type="EMBL" id="SIN68091.1"/>
    </source>
</evidence>
<keyword evidence="1" id="KW-0472">Membrane</keyword>
<feature type="domain" description="Ice-binding protein C-terminal" evidence="2">
    <location>
        <begin position="167"/>
        <end position="192"/>
    </location>
</feature>
<dbReference type="Proteomes" id="UP000185192">
    <property type="component" value="Unassembled WGS sequence"/>
</dbReference>
<organism evidence="3 4">
    <name type="scientific">Parasphingorhabdus marina DSM 22363</name>
    <dbReference type="NCBI Taxonomy" id="1123272"/>
    <lineage>
        <taxon>Bacteria</taxon>
        <taxon>Pseudomonadati</taxon>
        <taxon>Pseudomonadota</taxon>
        <taxon>Alphaproteobacteria</taxon>
        <taxon>Sphingomonadales</taxon>
        <taxon>Sphingomonadaceae</taxon>
        <taxon>Parasphingorhabdus</taxon>
    </lineage>
</organism>
<protein>
    <submittedName>
        <fullName evidence="3">PEP-CTERM protein-sorting domain-containing protein</fullName>
    </submittedName>
</protein>
<dbReference type="NCBIfam" id="NF035944">
    <property type="entry name" value="PEPxxWA-CTERM"/>
    <property type="match status" value="1"/>
</dbReference>
<keyword evidence="1" id="KW-0812">Transmembrane</keyword>
<dbReference type="AlphaFoldDB" id="A0A1N6DBB9"/>
<feature type="transmembrane region" description="Helical" evidence="1">
    <location>
        <begin position="171"/>
        <end position="188"/>
    </location>
</feature>
<dbReference type="Pfam" id="PF07589">
    <property type="entry name" value="PEP-CTERM"/>
    <property type="match status" value="1"/>
</dbReference>
<keyword evidence="1" id="KW-1133">Transmembrane helix</keyword>
<evidence type="ECO:0000259" key="2">
    <source>
        <dbReference type="Pfam" id="PF07589"/>
    </source>
</evidence>
<dbReference type="InterPro" id="IPR013424">
    <property type="entry name" value="Ice-binding_C"/>
</dbReference>
<accession>A0A1N6DBB9</accession>